<keyword evidence="2" id="KW-0805">Transcription regulation</keyword>
<dbReference type="PANTHER" id="PTHR47506:SF1">
    <property type="entry name" value="HTH-TYPE TRANSCRIPTIONAL REGULATOR YJDC"/>
    <property type="match status" value="1"/>
</dbReference>
<sequence length="258" mass="27487">MVLSKAGRGVPRGERLNFSRLESPRIHLCRDQYNSSMPKPRSATTSTHDSEGSRLPGRPRGFDRASALDLALDLFWRHGYEGVSTATLASAMGIAPPSLYAAFGNKESLYRECLDLYAQRHGAFLGDALLSDLPARACMEQALRAACRQYTDPSHAAGCMVSAAGLQGAPAHAAQHAQTEAMRLQARQAIEQRLKRARTEGELAAGTDCAALAGYFALVIQGLAIQARDGASTSSLLRMVDVAMAAWPAEASTGVRGG</sequence>
<protein>
    <submittedName>
        <fullName evidence="8">TetR family transcriptional regulator</fullName>
    </submittedName>
</protein>
<dbReference type="PANTHER" id="PTHR47506">
    <property type="entry name" value="TRANSCRIPTIONAL REGULATORY PROTEIN"/>
    <property type="match status" value="1"/>
</dbReference>
<reference evidence="8 9" key="1">
    <citation type="submission" date="2018-01" db="EMBL/GenBank/DDBJ databases">
        <title>Draft genome sequence of Paucibacter aquatile CR182 isolated from freshwater of the Nakdong River.</title>
        <authorList>
            <person name="Choi A."/>
            <person name="Chung E.J."/>
        </authorList>
    </citation>
    <scope>NUCLEOTIDE SEQUENCE [LARGE SCALE GENOMIC DNA]</scope>
    <source>
        <strain evidence="8 9">CR182</strain>
    </source>
</reference>
<evidence type="ECO:0000259" key="7">
    <source>
        <dbReference type="PROSITE" id="PS50977"/>
    </source>
</evidence>
<dbReference type="PRINTS" id="PR00455">
    <property type="entry name" value="HTHTETR"/>
</dbReference>
<dbReference type="GO" id="GO:0003677">
    <property type="term" value="F:DNA binding"/>
    <property type="evidence" value="ECO:0007669"/>
    <property type="project" value="UniProtKB-UniRule"/>
</dbReference>
<comment type="caution">
    <text evidence="8">The sequence shown here is derived from an EMBL/GenBank/DDBJ whole genome shotgun (WGS) entry which is preliminary data.</text>
</comment>
<feature type="domain" description="HTH tetR-type" evidence="7">
    <location>
        <begin position="61"/>
        <end position="121"/>
    </location>
</feature>
<dbReference type="SUPFAM" id="SSF48498">
    <property type="entry name" value="Tetracyclin repressor-like, C-terminal domain"/>
    <property type="match status" value="1"/>
</dbReference>
<evidence type="ECO:0000256" key="4">
    <source>
        <dbReference type="ARBA" id="ARBA00023163"/>
    </source>
</evidence>
<evidence type="ECO:0000256" key="6">
    <source>
        <dbReference type="SAM" id="MobiDB-lite"/>
    </source>
</evidence>
<dbReference type="AlphaFoldDB" id="A0A2N8KXV3"/>
<name>A0A2N8KXV3_9BURK</name>
<dbReference type="SUPFAM" id="SSF46689">
    <property type="entry name" value="Homeodomain-like"/>
    <property type="match status" value="1"/>
</dbReference>
<evidence type="ECO:0000256" key="5">
    <source>
        <dbReference type="PROSITE-ProRule" id="PRU00335"/>
    </source>
</evidence>
<evidence type="ECO:0000256" key="2">
    <source>
        <dbReference type="ARBA" id="ARBA00023015"/>
    </source>
</evidence>
<dbReference type="EMBL" id="POSP01000003">
    <property type="protein sequence ID" value="PND38299.1"/>
    <property type="molecule type" value="Genomic_DNA"/>
</dbReference>
<dbReference type="InterPro" id="IPR009057">
    <property type="entry name" value="Homeodomain-like_sf"/>
</dbReference>
<dbReference type="InterPro" id="IPR001647">
    <property type="entry name" value="HTH_TetR"/>
</dbReference>
<keyword evidence="4" id="KW-0804">Transcription</keyword>
<evidence type="ECO:0000313" key="8">
    <source>
        <dbReference type="EMBL" id="PND38299.1"/>
    </source>
</evidence>
<dbReference type="InterPro" id="IPR036271">
    <property type="entry name" value="Tet_transcr_reg_TetR-rel_C_sf"/>
</dbReference>
<evidence type="ECO:0000256" key="3">
    <source>
        <dbReference type="ARBA" id="ARBA00023125"/>
    </source>
</evidence>
<accession>A0A2N8KXV3</accession>
<feature type="compositionally biased region" description="Polar residues" evidence="6">
    <location>
        <begin position="32"/>
        <end position="47"/>
    </location>
</feature>
<evidence type="ECO:0000256" key="1">
    <source>
        <dbReference type="ARBA" id="ARBA00022491"/>
    </source>
</evidence>
<feature type="region of interest" description="Disordered" evidence="6">
    <location>
        <begin position="31"/>
        <end position="60"/>
    </location>
</feature>
<keyword evidence="9" id="KW-1185">Reference proteome</keyword>
<dbReference type="PROSITE" id="PS01081">
    <property type="entry name" value="HTH_TETR_1"/>
    <property type="match status" value="1"/>
</dbReference>
<dbReference type="Gene3D" id="1.10.357.10">
    <property type="entry name" value="Tetracycline Repressor, domain 2"/>
    <property type="match status" value="1"/>
</dbReference>
<feature type="DNA-binding region" description="H-T-H motif" evidence="5">
    <location>
        <begin position="84"/>
        <end position="103"/>
    </location>
</feature>
<dbReference type="OrthoDB" id="270177at2"/>
<gene>
    <name evidence="8" type="ORF">C1O66_12715</name>
</gene>
<evidence type="ECO:0000313" key="9">
    <source>
        <dbReference type="Proteomes" id="UP000235916"/>
    </source>
</evidence>
<proteinExistence type="predicted"/>
<dbReference type="Gene3D" id="1.10.10.60">
    <property type="entry name" value="Homeodomain-like"/>
    <property type="match status" value="1"/>
</dbReference>
<keyword evidence="1" id="KW-0678">Repressor</keyword>
<dbReference type="Proteomes" id="UP000235916">
    <property type="component" value="Unassembled WGS sequence"/>
</dbReference>
<dbReference type="InterPro" id="IPR023772">
    <property type="entry name" value="DNA-bd_HTH_TetR-type_CS"/>
</dbReference>
<keyword evidence="3 5" id="KW-0238">DNA-binding</keyword>
<dbReference type="PROSITE" id="PS50977">
    <property type="entry name" value="HTH_TETR_2"/>
    <property type="match status" value="1"/>
</dbReference>
<organism evidence="8 9">
    <name type="scientific">Kinneretia aquatilis</name>
    <dbReference type="NCBI Taxonomy" id="2070761"/>
    <lineage>
        <taxon>Bacteria</taxon>
        <taxon>Pseudomonadati</taxon>
        <taxon>Pseudomonadota</taxon>
        <taxon>Betaproteobacteria</taxon>
        <taxon>Burkholderiales</taxon>
        <taxon>Sphaerotilaceae</taxon>
        <taxon>Roseateles</taxon>
    </lineage>
</organism>
<dbReference type="Pfam" id="PF00440">
    <property type="entry name" value="TetR_N"/>
    <property type="match status" value="1"/>
</dbReference>